<dbReference type="RefSeq" id="WP_182996234.1">
    <property type="nucleotide sequence ID" value="NZ_JABEQJ010000003.1"/>
</dbReference>
<dbReference type="Proteomes" id="UP000589085">
    <property type="component" value="Unassembled WGS sequence"/>
</dbReference>
<comment type="caution">
    <text evidence="1">The sequence shown here is derived from an EMBL/GenBank/DDBJ whole genome shotgun (WGS) entry which is preliminary data.</text>
</comment>
<protein>
    <submittedName>
        <fullName evidence="1">Uncharacterized protein</fullName>
    </submittedName>
</protein>
<dbReference type="AlphaFoldDB" id="A0A7W4IAM7"/>
<sequence length="66" mass="6788">MSEAMIAAILGATGTIIGLIEKYGPEAWTTIKEAVENTTSATGPTTADIEAIFAKCKADNDAIQAS</sequence>
<gene>
    <name evidence="1" type="ORF">HLH48_04150</name>
</gene>
<evidence type="ECO:0000313" key="1">
    <source>
        <dbReference type="EMBL" id="MBB2159376.1"/>
    </source>
</evidence>
<accession>A0A7W4IAM7</accession>
<dbReference type="EMBL" id="JABEQJ010000003">
    <property type="protein sequence ID" value="MBB2159376.1"/>
    <property type="molecule type" value="Genomic_DNA"/>
</dbReference>
<organism evidence="1 2">
    <name type="scientific">Gluconacetobacter sacchari</name>
    <dbReference type="NCBI Taxonomy" id="92759"/>
    <lineage>
        <taxon>Bacteria</taxon>
        <taxon>Pseudomonadati</taxon>
        <taxon>Pseudomonadota</taxon>
        <taxon>Alphaproteobacteria</taxon>
        <taxon>Acetobacterales</taxon>
        <taxon>Acetobacteraceae</taxon>
        <taxon>Gluconacetobacter</taxon>
    </lineage>
</organism>
<reference evidence="1 2" key="1">
    <citation type="submission" date="2020-04" db="EMBL/GenBank/DDBJ databases">
        <title>Description of novel Gluconacetobacter.</title>
        <authorList>
            <person name="Sombolestani A."/>
        </authorList>
    </citation>
    <scope>NUCLEOTIDE SEQUENCE [LARGE SCALE GENOMIC DNA]</scope>
    <source>
        <strain evidence="1 2">LMG 19747</strain>
    </source>
</reference>
<name>A0A7W4IAM7_9PROT</name>
<evidence type="ECO:0000313" key="2">
    <source>
        <dbReference type="Proteomes" id="UP000589085"/>
    </source>
</evidence>
<proteinExistence type="predicted"/>